<name>A0ACA9RW21_9GLOM</name>
<evidence type="ECO:0000313" key="1">
    <source>
        <dbReference type="EMBL" id="CAG8812198.1"/>
    </source>
</evidence>
<comment type="caution">
    <text evidence="1">The sequence shown here is derived from an EMBL/GenBank/DDBJ whole genome shotgun (WGS) entry which is preliminary data.</text>
</comment>
<keyword evidence="2" id="KW-1185">Reference proteome</keyword>
<dbReference type="Proteomes" id="UP000789920">
    <property type="component" value="Unassembled WGS sequence"/>
</dbReference>
<dbReference type="EMBL" id="CAJVQC010073343">
    <property type="protein sequence ID" value="CAG8812198.1"/>
    <property type="molecule type" value="Genomic_DNA"/>
</dbReference>
<feature type="non-terminal residue" evidence="1">
    <location>
        <position position="65"/>
    </location>
</feature>
<sequence>IPCAITDCPNYSYGKFCADHRALMSLGDKQREREEEKITERDIQHRGVISQRLLKNFMLINLLKE</sequence>
<proteinExistence type="predicted"/>
<protein>
    <submittedName>
        <fullName evidence="1">20195_t:CDS:1</fullName>
    </submittedName>
</protein>
<accession>A0ACA9RW21</accession>
<organism evidence="1 2">
    <name type="scientific">Racocetra persica</name>
    <dbReference type="NCBI Taxonomy" id="160502"/>
    <lineage>
        <taxon>Eukaryota</taxon>
        <taxon>Fungi</taxon>
        <taxon>Fungi incertae sedis</taxon>
        <taxon>Mucoromycota</taxon>
        <taxon>Glomeromycotina</taxon>
        <taxon>Glomeromycetes</taxon>
        <taxon>Diversisporales</taxon>
        <taxon>Gigasporaceae</taxon>
        <taxon>Racocetra</taxon>
    </lineage>
</organism>
<reference evidence="1" key="1">
    <citation type="submission" date="2021-06" db="EMBL/GenBank/DDBJ databases">
        <authorList>
            <person name="Kallberg Y."/>
            <person name="Tangrot J."/>
            <person name="Rosling A."/>
        </authorList>
    </citation>
    <scope>NUCLEOTIDE SEQUENCE</scope>
    <source>
        <strain evidence="1">MA461A</strain>
    </source>
</reference>
<evidence type="ECO:0000313" key="2">
    <source>
        <dbReference type="Proteomes" id="UP000789920"/>
    </source>
</evidence>
<feature type="non-terminal residue" evidence="1">
    <location>
        <position position="1"/>
    </location>
</feature>
<gene>
    <name evidence="1" type="ORF">RPERSI_LOCUS23478</name>
</gene>